<evidence type="ECO:0000256" key="10">
    <source>
        <dbReference type="PIRSR" id="PIRSR000099-4"/>
    </source>
</evidence>
<feature type="binding site" evidence="5 10">
    <location>
        <position position="413"/>
    </location>
    <ligand>
        <name>Zn(2+)</name>
        <dbReference type="ChEBI" id="CHEBI:29105"/>
    </ligand>
</feature>
<dbReference type="InterPro" id="IPR001692">
    <property type="entry name" value="Histidinol_DH_CS"/>
</dbReference>
<evidence type="ECO:0000256" key="2">
    <source>
        <dbReference type="ARBA" id="ARBA00022723"/>
    </source>
</evidence>
<protein>
    <recommendedName>
        <fullName evidence="5">Histidinol dehydrogenase</fullName>
        <shortName evidence="5">HDH</shortName>
        <ecNumber evidence="5">1.1.1.23</ecNumber>
    </recommendedName>
</protein>
<feature type="active site" description="Proton acceptor" evidence="5 7">
    <location>
        <position position="321"/>
    </location>
</feature>
<comment type="pathway">
    <text evidence="5">Amino-acid biosynthesis; L-histidine biosynthesis; L-histidine from 5-phospho-alpha-D-ribose 1-diphosphate: step 9/9.</text>
</comment>
<keyword evidence="4 5" id="KW-0560">Oxidoreductase</keyword>
<dbReference type="GO" id="GO:0051287">
    <property type="term" value="F:NAD binding"/>
    <property type="evidence" value="ECO:0007669"/>
    <property type="project" value="InterPro"/>
</dbReference>
<dbReference type="PROSITE" id="PS00611">
    <property type="entry name" value="HISOL_DEHYDROGENASE"/>
    <property type="match status" value="1"/>
</dbReference>
<keyword evidence="5" id="KW-0368">Histidine biosynthesis</keyword>
<dbReference type="NCBIfam" id="TIGR00069">
    <property type="entry name" value="hisD"/>
    <property type="match status" value="1"/>
</dbReference>
<dbReference type="Pfam" id="PF00815">
    <property type="entry name" value="Histidinol_dh"/>
    <property type="match status" value="1"/>
</dbReference>
<dbReference type="SUPFAM" id="SSF53720">
    <property type="entry name" value="ALDH-like"/>
    <property type="match status" value="1"/>
</dbReference>
<dbReference type="PANTHER" id="PTHR21256:SF2">
    <property type="entry name" value="HISTIDINE BIOSYNTHESIS TRIFUNCTIONAL PROTEIN"/>
    <property type="match status" value="1"/>
</dbReference>
<dbReference type="EC" id="1.1.1.23" evidence="5"/>
<evidence type="ECO:0000256" key="7">
    <source>
        <dbReference type="PIRSR" id="PIRSR000099-1"/>
    </source>
</evidence>
<feature type="binding site" evidence="5 10">
    <location>
        <position position="255"/>
    </location>
    <ligand>
        <name>Zn(2+)</name>
        <dbReference type="ChEBI" id="CHEBI:29105"/>
    </ligand>
</feature>
<evidence type="ECO:0000256" key="9">
    <source>
        <dbReference type="PIRSR" id="PIRSR000099-3"/>
    </source>
</evidence>
<feature type="binding site" evidence="5 8">
    <location>
        <position position="207"/>
    </location>
    <ligand>
        <name>NAD(+)</name>
        <dbReference type="ChEBI" id="CHEBI:57540"/>
    </ligand>
</feature>
<accession>A0A4U1J137</accession>
<comment type="catalytic activity">
    <reaction evidence="5">
        <text>L-histidinol + 2 NAD(+) + H2O = L-histidine + 2 NADH + 3 H(+)</text>
        <dbReference type="Rhea" id="RHEA:20641"/>
        <dbReference type="ChEBI" id="CHEBI:15377"/>
        <dbReference type="ChEBI" id="CHEBI:15378"/>
        <dbReference type="ChEBI" id="CHEBI:57540"/>
        <dbReference type="ChEBI" id="CHEBI:57595"/>
        <dbReference type="ChEBI" id="CHEBI:57699"/>
        <dbReference type="ChEBI" id="CHEBI:57945"/>
        <dbReference type="EC" id="1.1.1.23"/>
    </reaction>
</comment>
<dbReference type="Gene3D" id="3.40.50.1980">
    <property type="entry name" value="Nitrogenase molybdenum iron protein domain"/>
    <property type="match status" value="2"/>
</dbReference>
<feature type="active site" description="Proton acceptor" evidence="5 7">
    <location>
        <position position="320"/>
    </location>
</feature>
<comment type="function">
    <text evidence="5">Catalyzes the sequential NAD-dependent oxidations of L-histidinol to L-histidinaldehyde and then to L-histidine.</text>
</comment>
<evidence type="ECO:0000313" key="13">
    <source>
        <dbReference type="Proteomes" id="UP000309215"/>
    </source>
</evidence>
<feature type="binding site" evidence="5 8">
    <location>
        <position position="127"/>
    </location>
    <ligand>
        <name>NAD(+)</name>
        <dbReference type="ChEBI" id="CHEBI:57540"/>
    </ligand>
</feature>
<feature type="binding site" evidence="5 9">
    <location>
        <position position="408"/>
    </location>
    <ligand>
        <name>substrate</name>
    </ligand>
</feature>
<dbReference type="PIRSF" id="PIRSF000099">
    <property type="entry name" value="Histidinol_dh"/>
    <property type="match status" value="1"/>
</dbReference>
<dbReference type="GO" id="GO:0004399">
    <property type="term" value="F:histidinol dehydrogenase activity"/>
    <property type="evidence" value="ECO:0007669"/>
    <property type="project" value="UniProtKB-UniRule"/>
</dbReference>
<dbReference type="InterPro" id="IPR012131">
    <property type="entry name" value="Hstdl_DH"/>
</dbReference>
<dbReference type="CDD" id="cd06572">
    <property type="entry name" value="Histidinol_dh"/>
    <property type="match status" value="1"/>
</dbReference>
<keyword evidence="13" id="KW-1185">Reference proteome</keyword>
<dbReference type="Gene3D" id="1.20.5.1300">
    <property type="match status" value="1"/>
</dbReference>
<feature type="binding site" evidence="5 8">
    <location>
        <position position="184"/>
    </location>
    <ligand>
        <name>NAD(+)</name>
        <dbReference type="ChEBI" id="CHEBI:57540"/>
    </ligand>
</feature>
<keyword evidence="3 5" id="KW-0862">Zinc</keyword>
<evidence type="ECO:0000256" key="3">
    <source>
        <dbReference type="ARBA" id="ARBA00022833"/>
    </source>
</evidence>
<evidence type="ECO:0000256" key="4">
    <source>
        <dbReference type="ARBA" id="ARBA00023002"/>
    </source>
</evidence>
<reference evidence="12 13" key="1">
    <citation type="submission" date="2019-04" db="EMBL/GenBank/DDBJ databases">
        <authorList>
            <person name="Li Y."/>
            <person name="Wang J."/>
        </authorList>
    </citation>
    <scope>NUCLEOTIDE SEQUENCE [LARGE SCALE GENOMIC DNA]</scope>
    <source>
        <strain evidence="12 13">DSM 14668</strain>
    </source>
</reference>
<dbReference type="PANTHER" id="PTHR21256">
    <property type="entry name" value="HISTIDINOL DEHYDROGENASE HDH"/>
    <property type="match status" value="1"/>
</dbReference>
<keyword evidence="5" id="KW-0028">Amino-acid biosynthesis</keyword>
<keyword evidence="5 8" id="KW-0520">NAD</keyword>
<evidence type="ECO:0000313" key="12">
    <source>
        <dbReference type="EMBL" id="TKD00774.1"/>
    </source>
</evidence>
<evidence type="ECO:0000256" key="8">
    <source>
        <dbReference type="PIRSR" id="PIRSR000099-2"/>
    </source>
</evidence>
<feature type="binding site" evidence="5 9">
    <location>
        <position position="252"/>
    </location>
    <ligand>
        <name>substrate</name>
    </ligand>
</feature>
<sequence length="435" mass="45463">MIPIHIDGTETFAASLGRLVARGADDLGAVEQDVRAIVSAVRAEGDEAVFRYVERFERRRPDPLVIRAFDGAAALARLDPDLRAALEFAADRIRRYHEHQRETGFRYEEDGVVLGMRVRPLARVGVYAPGGKARYPSSVLMSAIPARVAGVRDIVLATPAPDDRLLAAAHLAGVTSILDAGGAQAIAALAYGTASLPRVDKIVGPGNIYVACAKKLVYGDVDIDGIAGPSEIVALADDTADPSIVAADLLSQAEHDEAAWCVLVTTSRALAEAVVAELGPQLAALSRDSIAGEAMRTRGVALVVPTLARLAEIASLVAGEHVAYHVADPEALFDAVEGGGAALLGGMTPVAAGDYLAGPSHVLPTGGAARFGSPLGVYDFVVRASIIQYATPALLRHGPHIANFARAEGLDAHARAVELRMSRHTRLGGRGEGES</sequence>
<evidence type="ECO:0000256" key="11">
    <source>
        <dbReference type="RuleBase" id="RU004175"/>
    </source>
</evidence>
<organism evidence="12 13">
    <name type="scientific">Polyangium fumosum</name>
    <dbReference type="NCBI Taxonomy" id="889272"/>
    <lineage>
        <taxon>Bacteria</taxon>
        <taxon>Pseudomonadati</taxon>
        <taxon>Myxococcota</taxon>
        <taxon>Polyangia</taxon>
        <taxon>Polyangiales</taxon>
        <taxon>Polyangiaceae</taxon>
        <taxon>Polyangium</taxon>
    </lineage>
</organism>
<dbReference type="Proteomes" id="UP000309215">
    <property type="component" value="Unassembled WGS sequence"/>
</dbReference>
<evidence type="ECO:0000256" key="6">
    <source>
        <dbReference type="PIRNR" id="PIRNR000099"/>
    </source>
</evidence>
<dbReference type="InterPro" id="IPR016161">
    <property type="entry name" value="Ald_DH/histidinol_DH"/>
</dbReference>
<evidence type="ECO:0000256" key="1">
    <source>
        <dbReference type="ARBA" id="ARBA00010178"/>
    </source>
</evidence>
<comment type="caution">
    <text evidence="12">The sequence shown here is derived from an EMBL/GenBank/DDBJ whole genome shotgun (WGS) entry which is preliminary data.</text>
</comment>
<dbReference type="EMBL" id="SSMQ01000044">
    <property type="protein sequence ID" value="TKD00774.1"/>
    <property type="molecule type" value="Genomic_DNA"/>
</dbReference>
<dbReference type="GO" id="GO:0008270">
    <property type="term" value="F:zinc ion binding"/>
    <property type="evidence" value="ECO:0007669"/>
    <property type="project" value="UniProtKB-UniRule"/>
</dbReference>
<feature type="binding site" evidence="5 9">
    <location>
        <position position="413"/>
    </location>
    <ligand>
        <name>substrate</name>
    </ligand>
</feature>
<dbReference type="AlphaFoldDB" id="A0A4U1J137"/>
<comment type="similarity">
    <text evidence="1 5 6 11">Belongs to the histidinol dehydrogenase family.</text>
</comment>
<dbReference type="InterPro" id="IPR022695">
    <property type="entry name" value="Histidinol_DH_monofunct"/>
</dbReference>
<dbReference type="HAMAP" id="MF_01024">
    <property type="entry name" value="HisD"/>
    <property type="match status" value="1"/>
</dbReference>
<dbReference type="FunFam" id="3.40.50.1980:FF:000001">
    <property type="entry name" value="Histidinol dehydrogenase"/>
    <property type="match status" value="1"/>
</dbReference>
<feature type="binding site" evidence="5 9">
    <location>
        <position position="321"/>
    </location>
    <ligand>
        <name>substrate</name>
    </ligand>
</feature>
<dbReference type="PRINTS" id="PR00083">
    <property type="entry name" value="HOLDHDRGNASE"/>
</dbReference>
<dbReference type="RefSeq" id="WP_136933127.1">
    <property type="nucleotide sequence ID" value="NZ_SSMQ01000044.1"/>
</dbReference>
<keyword evidence="2 5" id="KW-0479">Metal-binding</keyword>
<feature type="binding site" evidence="5 9">
    <location>
        <position position="255"/>
    </location>
    <ligand>
        <name>substrate</name>
    </ligand>
</feature>
<proteinExistence type="inferred from homology"/>
<dbReference type="GO" id="GO:0000105">
    <property type="term" value="P:L-histidine biosynthetic process"/>
    <property type="evidence" value="ECO:0007669"/>
    <property type="project" value="UniProtKB-UniRule"/>
</dbReference>
<feature type="binding site" evidence="5 9">
    <location>
        <position position="230"/>
    </location>
    <ligand>
        <name>substrate</name>
    </ligand>
</feature>
<comment type="cofactor">
    <cofactor evidence="5 10">
        <name>Zn(2+)</name>
        <dbReference type="ChEBI" id="CHEBI:29105"/>
    </cofactor>
    <text evidence="5 10">Binds 1 zinc ion per subunit.</text>
</comment>
<name>A0A4U1J137_9BACT</name>
<feature type="binding site" evidence="5 9">
    <location>
        <position position="354"/>
    </location>
    <ligand>
        <name>substrate</name>
    </ligand>
</feature>
<feature type="binding site" evidence="5 10">
    <location>
        <position position="252"/>
    </location>
    <ligand>
        <name>Zn(2+)</name>
        <dbReference type="ChEBI" id="CHEBI:29105"/>
    </ligand>
</feature>
<feature type="binding site" evidence="5 10">
    <location>
        <position position="354"/>
    </location>
    <ligand>
        <name>Zn(2+)</name>
        <dbReference type="ChEBI" id="CHEBI:29105"/>
    </ligand>
</feature>
<gene>
    <name evidence="5 12" type="primary">hisD</name>
    <name evidence="12" type="ORF">E8A74_33140</name>
</gene>
<dbReference type="OrthoDB" id="9805269at2"/>
<dbReference type="UniPathway" id="UPA00031">
    <property type="reaction ID" value="UER00014"/>
</dbReference>
<dbReference type="GO" id="GO:0005829">
    <property type="term" value="C:cytosol"/>
    <property type="evidence" value="ECO:0007669"/>
    <property type="project" value="TreeGrafter"/>
</dbReference>
<evidence type="ECO:0000256" key="5">
    <source>
        <dbReference type="HAMAP-Rule" id="MF_01024"/>
    </source>
</evidence>